<evidence type="ECO:0000256" key="1">
    <source>
        <dbReference type="ARBA" id="ARBA00000085"/>
    </source>
</evidence>
<evidence type="ECO:0000256" key="4">
    <source>
        <dbReference type="ARBA" id="ARBA00022679"/>
    </source>
</evidence>
<evidence type="ECO:0000256" key="6">
    <source>
        <dbReference type="ARBA" id="ARBA00022777"/>
    </source>
</evidence>
<gene>
    <name evidence="10" type="ordered locus">OCA5_pHCG300670</name>
</gene>
<dbReference type="Gene3D" id="1.10.287.130">
    <property type="match status" value="1"/>
</dbReference>
<geneLocation type="plasmid" evidence="10 11">
    <name>pHCG3</name>
</geneLocation>
<evidence type="ECO:0000256" key="8">
    <source>
        <dbReference type="ARBA" id="ARBA00023012"/>
    </source>
</evidence>
<dbReference type="SUPFAM" id="SSF47384">
    <property type="entry name" value="Homodimeric domain of signal transducing histidine kinase"/>
    <property type="match status" value="1"/>
</dbReference>
<keyword evidence="4" id="KW-0808">Transferase</keyword>
<dbReference type="CDD" id="cd00082">
    <property type="entry name" value="HisKA"/>
    <property type="match status" value="1"/>
</dbReference>
<protein>
    <recommendedName>
        <fullName evidence="2">histidine kinase</fullName>
        <ecNumber evidence="2">2.7.13.3</ecNumber>
    </recommendedName>
</protein>
<dbReference type="InterPro" id="IPR000014">
    <property type="entry name" value="PAS"/>
</dbReference>
<dbReference type="PANTHER" id="PTHR43065:SF42">
    <property type="entry name" value="TWO-COMPONENT SENSOR PPRA"/>
    <property type="match status" value="1"/>
</dbReference>
<sequence>MGEISNTLNPAFSDAAWIDVIRQMDTTYSELLKYQVELEKKNSDLEAMRAFIESVLGSMTDILIACNLQNQIIQTNAALVRRTGISSQALTHLPVTDLFAEDDRDKLAAMLTAAATKMRTQRLELTLQTQDTPEILDVHAAPRIDSRGRVVGIVLIGRPIGELRRAYVELNSAHEKLIHAQEQLVHSEKMASLGRLVSGVAHEINNPISFVYGNAHALERYVGRLETYFQQVQAGAPRTELIRLRDELKIDKAVGNLREAIAGALEGAERARDIVESLRRFSAHGHGEAQPFDLVGITRTALAWVIKGHEPRLRAIISAPERMIVEGRSGHIQQVLMNIIQNACDSMEERKEGAIDIGLTEEAGYAVLRIGDQGLGMSPEAMLRMFDPFFTTKPVGKGIGLGLSISYKIIQQHGGSLMPMNKPDGGAMFEIRLPLRWCGTSEATP</sequence>
<evidence type="ECO:0000256" key="7">
    <source>
        <dbReference type="ARBA" id="ARBA00022840"/>
    </source>
</evidence>
<dbReference type="InterPro" id="IPR003661">
    <property type="entry name" value="HisK_dim/P_dom"/>
</dbReference>
<dbReference type="InterPro" id="IPR036890">
    <property type="entry name" value="HATPase_C_sf"/>
</dbReference>
<dbReference type="InterPro" id="IPR035965">
    <property type="entry name" value="PAS-like_dom_sf"/>
</dbReference>
<dbReference type="PRINTS" id="PR00344">
    <property type="entry name" value="BCTRLSENSOR"/>
</dbReference>
<reference evidence="10 11" key="1">
    <citation type="journal article" date="2003" name="Gene">
        <title>Complete nucleotide sequence of the circular megaplasmid pHCG3 of Oligotropha carboxidovorans: function in the chemolithoautotrophic utilization of CO, H(2) and CO(2).</title>
        <authorList>
            <person name="Fuhrmann S."/>
            <person name="Ferner M."/>
            <person name="Jeffke T."/>
            <person name="Henne A."/>
            <person name="Gottschalk G."/>
            <person name="Meyer O."/>
        </authorList>
    </citation>
    <scope>NUCLEOTIDE SEQUENCE [LARGE SCALE GENOMIC DNA]</scope>
    <source>
        <strain evidence="11">ATCC 49405 / DSM 1227 / KCTC 32145 / OM5</strain>
        <plasmid evidence="10">pHCG3</plasmid>
    </source>
</reference>
<dbReference type="NCBIfam" id="TIGR00229">
    <property type="entry name" value="sensory_box"/>
    <property type="match status" value="1"/>
</dbReference>
<dbReference type="SUPFAM" id="SSF55785">
    <property type="entry name" value="PYP-like sensor domain (PAS domain)"/>
    <property type="match status" value="1"/>
</dbReference>
<feature type="domain" description="Histidine kinase" evidence="9">
    <location>
        <begin position="199"/>
        <end position="437"/>
    </location>
</feature>
<dbReference type="SMART" id="SM00387">
    <property type="entry name" value="HATPase_c"/>
    <property type="match status" value="1"/>
</dbReference>
<evidence type="ECO:0000256" key="2">
    <source>
        <dbReference type="ARBA" id="ARBA00012438"/>
    </source>
</evidence>
<keyword evidence="3" id="KW-0597">Phosphoprotein</keyword>
<evidence type="ECO:0000256" key="3">
    <source>
        <dbReference type="ARBA" id="ARBA00022553"/>
    </source>
</evidence>
<dbReference type="InterPro" id="IPR013767">
    <property type="entry name" value="PAS_fold"/>
</dbReference>
<dbReference type="Pfam" id="PF00989">
    <property type="entry name" value="PAS"/>
    <property type="match status" value="1"/>
</dbReference>
<evidence type="ECO:0000259" key="9">
    <source>
        <dbReference type="PROSITE" id="PS50109"/>
    </source>
</evidence>
<dbReference type="InterPro" id="IPR004358">
    <property type="entry name" value="Sig_transdc_His_kin-like_C"/>
</dbReference>
<dbReference type="Gene3D" id="3.30.565.10">
    <property type="entry name" value="Histidine kinase-like ATPase, C-terminal domain"/>
    <property type="match status" value="1"/>
</dbReference>
<comment type="catalytic activity">
    <reaction evidence="1">
        <text>ATP + protein L-histidine = ADP + protein N-phospho-L-histidine.</text>
        <dbReference type="EC" id="2.7.13.3"/>
    </reaction>
</comment>
<dbReference type="InterPro" id="IPR036097">
    <property type="entry name" value="HisK_dim/P_sf"/>
</dbReference>
<dbReference type="EMBL" id="CP002827">
    <property type="protein sequence ID" value="AEI08141.1"/>
    <property type="molecule type" value="Genomic_DNA"/>
</dbReference>
<keyword evidence="5" id="KW-0547">Nucleotide-binding</keyword>
<organism evidence="10 11">
    <name type="scientific">Afipia carboxidovorans (strain ATCC 49405 / DSM 1227 / KCTC 32145 / OM5)</name>
    <name type="common">Oligotropha carboxidovorans</name>
    <dbReference type="NCBI Taxonomy" id="504832"/>
    <lineage>
        <taxon>Bacteria</taxon>
        <taxon>Pseudomonadati</taxon>
        <taxon>Pseudomonadota</taxon>
        <taxon>Alphaproteobacteria</taxon>
        <taxon>Hyphomicrobiales</taxon>
        <taxon>Nitrobacteraceae</taxon>
        <taxon>Afipia</taxon>
    </lineage>
</organism>
<dbReference type="CDD" id="cd00130">
    <property type="entry name" value="PAS"/>
    <property type="match status" value="1"/>
</dbReference>
<dbReference type="Gene3D" id="3.30.450.20">
    <property type="entry name" value="PAS domain"/>
    <property type="match status" value="1"/>
</dbReference>
<evidence type="ECO:0000313" key="10">
    <source>
        <dbReference type="EMBL" id="AEI08141.1"/>
    </source>
</evidence>
<accession>F8C131</accession>
<keyword evidence="6 10" id="KW-0418">Kinase</keyword>
<dbReference type="AlphaFoldDB" id="F8C131"/>
<dbReference type="PANTHER" id="PTHR43065">
    <property type="entry name" value="SENSOR HISTIDINE KINASE"/>
    <property type="match status" value="1"/>
</dbReference>
<dbReference type="Pfam" id="PF02518">
    <property type="entry name" value="HATPase_c"/>
    <property type="match status" value="1"/>
</dbReference>
<dbReference type="RefSeq" id="WP_013913765.1">
    <property type="nucleotide sequence ID" value="NC_015689.1"/>
</dbReference>
<name>F8C131_AFIC5</name>
<keyword evidence="8" id="KW-0902">Two-component regulatory system</keyword>
<keyword evidence="11" id="KW-1185">Reference proteome</keyword>
<dbReference type="Proteomes" id="UP000007730">
    <property type="component" value="Plasmid pHCG3"/>
</dbReference>
<dbReference type="OrthoDB" id="226486at2"/>
<evidence type="ECO:0000256" key="5">
    <source>
        <dbReference type="ARBA" id="ARBA00022741"/>
    </source>
</evidence>
<dbReference type="GO" id="GO:0006355">
    <property type="term" value="P:regulation of DNA-templated transcription"/>
    <property type="evidence" value="ECO:0007669"/>
    <property type="project" value="InterPro"/>
</dbReference>
<dbReference type="SUPFAM" id="SSF55874">
    <property type="entry name" value="ATPase domain of HSP90 chaperone/DNA topoisomerase II/histidine kinase"/>
    <property type="match status" value="1"/>
</dbReference>
<evidence type="ECO:0000313" key="11">
    <source>
        <dbReference type="Proteomes" id="UP000007730"/>
    </source>
</evidence>
<dbReference type="GO" id="GO:0000155">
    <property type="term" value="F:phosphorelay sensor kinase activity"/>
    <property type="evidence" value="ECO:0007669"/>
    <property type="project" value="InterPro"/>
</dbReference>
<dbReference type="SMART" id="SM00091">
    <property type="entry name" value="PAS"/>
    <property type="match status" value="1"/>
</dbReference>
<keyword evidence="10" id="KW-0614">Plasmid</keyword>
<dbReference type="InterPro" id="IPR003594">
    <property type="entry name" value="HATPase_dom"/>
</dbReference>
<reference evidence="10 11" key="2">
    <citation type="journal article" date="2011" name="J. Bacteriol.">
        <title>Complete genome sequences of the chemolithoautotrophic Oligotropha carboxidovorans strains OM4 and OM5.</title>
        <authorList>
            <person name="Volland S."/>
            <person name="Rachinger M."/>
            <person name="Strittmatter A."/>
            <person name="Daniel R."/>
            <person name="Gottschalk G."/>
            <person name="Meyer O."/>
        </authorList>
    </citation>
    <scope>NUCLEOTIDE SEQUENCE [LARGE SCALE GENOMIC DNA]</scope>
    <source>
        <strain evidence="11">ATCC 49405 / DSM 1227 / KCTC 32145 / OM5</strain>
        <plasmid evidence="10">pHCG3</plasmid>
    </source>
</reference>
<dbReference type="InterPro" id="IPR005467">
    <property type="entry name" value="His_kinase_dom"/>
</dbReference>
<dbReference type="GO" id="GO:0005524">
    <property type="term" value="F:ATP binding"/>
    <property type="evidence" value="ECO:0007669"/>
    <property type="project" value="UniProtKB-KW"/>
</dbReference>
<dbReference type="HOGENOM" id="CLU_000445_114_39_5"/>
<dbReference type="SMART" id="SM00388">
    <property type="entry name" value="HisKA"/>
    <property type="match status" value="1"/>
</dbReference>
<dbReference type="PATRIC" id="fig|504832.7.peg.3642"/>
<dbReference type="KEGG" id="ocg:OCA5_pHCG300670"/>
<proteinExistence type="predicted"/>
<dbReference type="PROSITE" id="PS50109">
    <property type="entry name" value="HIS_KIN"/>
    <property type="match status" value="1"/>
</dbReference>
<keyword evidence="7" id="KW-0067">ATP-binding</keyword>
<dbReference type="EC" id="2.7.13.3" evidence="2"/>